<dbReference type="Proteomes" id="UP001501676">
    <property type="component" value="Unassembled WGS sequence"/>
</dbReference>
<gene>
    <name evidence="2" type="ORF">GCM10020369_41110</name>
</gene>
<proteinExistence type="predicted"/>
<evidence type="ECO:0000256" key="1">
    <source>
        <dbReference type="SAM" id="MobiDB-lite"/>
    </source>
</evidence>
<dbReference type="EMBL" id="BAAAYN010000025">
    <property type="protein sequence ID" value="GAA3389752.1"/>
    <property type="molecule type" value="Genomic_DNA"/>
</dbReference>
<reference evidence="3" key="1">
    <citation type="journal article" date="2019" name="Int. J. Syst. Evol. Microbiol.">
        <title>The Global Catalogue of Microorganisms (GCM) 10K type strain sequencing project: providing services to taxonomists for standard genome sequencing and annotation.</title>
        <authorList>
            <consortium name="The Broad Institute Genomics Platform"/>
            <consortium name="The Broad Institute Genome Sequencing Center for Infectious Disease"/>
            <person name="Wu L."/>
            <person name="Ma J."/>
        </authorList>
    </citation>
    <scope>NUCLEOTIDE SEQUENCE [LARGE SCALE GENOMIC DNA]</scope>
    <source>
        <strain evidence="3">JCM 9458</strain>
    </source>
</reference>
<sequence>MPALAARPPLTAVAARAPGAERASLAVTAAAGSATGSIGSPRVAVAAALRALTGRPVRTPLAALITGALFAITAATTGPWTRRPSGPRRTARPGRTSAAGVALAAGRLAARMTAGSRGSRTGTPLTPRGSASCVRAVAAPVVPARVSASVPACVGHSAPPVHNVLGAAAGPFLRGVTARRFGYPAGAEQSPTKQ</sequence>
<feature type="region of interest" description="Disordered" evidence="1">
    <location>
        <begin position="79"/>
        <end position="98"/>
    </location>
</feature>
<name>A0ABP6T024_9ACTN</name>
<evidence type="ECO:0000313" key="2">
    <source>
        <dbReference type="EMBL" id="GAA3389752.1"/>
    </source>
</evidence>
<organism evidence="2 3">
    <name type="scientific">Cryptosporangium minutisporangium</name>
    <dbReference type="NCBI Taxonomy" id="113569"/>
    <lineage>
        <taxon>Bacteria</taxon>
        <taxon>Bacillati</taxon>
        <taxon>Actinomycetota</taxon>
        <taxon>Actinomycetes</taxon>
        <taxon>Cryptosporangiales</taxon>
        <taxon>Cryptosporangiaceae</taxon>
        <taxon>Cryptosporangium</taxon>
    </lineage>
</organism>
<protein>
    <submittedName>
        <fullName evidence="2">Uncharacterized protein</fullName>
    </submittedName>
</protein>
<comment type="caution">
    <text evidence="2">The sequence shown here is derived from an EMBL/GenBank/DDBJ whole genome shotgun (WGS) entry which is preliminary data.</text>
</comment>
<accession>A0ABP6T024</accession>
<keyword evidence="3" id="KW-1185">Reference proteome</keyword>
<evidence type="ECO:0000313" key="3">
    <source>
        <dbReference type="Proteomes" id="UP001501676"/>
    </source>
</evidence>